<keyword evidence="5" id="KW-1185">Reference proteome</keyword>
<dbReference type="RefSeq" id="WP_263573327.1">
    <property type="nucleotide sequence ID" value="NZ_JAJIRN010000010.1"/>
</dbReference>
<reference evidence="4 5" key="1">
    <citation type="submission" date="2021-11" db="EMBL/GenBank/DDBJ databases">
        <authorList>
            <person name="Liang Q."/>
            <person name="Mou H."/>
            <person name="Liu Z."/>
        </authorList>
    </citation>
    <scope>NUCLEOTIDE SEQUENCE [LARGE SCALE GENOMIC DNA]</scope>
    <source>
        <strain evidence="4 5">CHU3</strain>
    </source>
</reference>
<feature type="chain" id="PRO_5046428842" evidence="2">
    <location>
        <begin position="34"/>
        <end position="259"/>
    </location>
</feature>
<evidence type="ECO:0000256" key="2">
    <source>
        <dbReference type="SAM" id="SignalP"/>
    </source>
</evidence>
<evidence type="ECO:0000313" key="5">
    <source>
        <dbReference type="Proteomes" id="UP001209701"/>
    </source>
</evidence>
<proteinExistence type="predicted"/>
<accession>A0ABT2YL15</accession>
<sequence length="259" mass="28563">MSPSSPPGRDRLCRRRRRLLLAGLAALTPPARALEPIALASTEFPPYTGESLLSGGFLTRAIAMAFEYSGYAAQTSFYPWNRALQLTQTGKVDGITAIWRTAEREQWLAFSDPIVNNELGFYALAERGPLLLKLSDIKDRKLKVGVVRGYALPKALLDLKPQLEETLNDATGLRMLAAQRMDLMLIDRAVGHHILTEQVPGSRASLVWQNIVVEAMPLHMALRRDSPRQVQQLTAFNAGLAAITADGSLTRLKKEYGLA</sequence>
<dbReference type="InterPro" id="IPR001638">
    <property type="entry name" value="Solute-binding_3/MltF_N"/>
</dbReference>
<evidence type="ECO:0000313" key="4">
    <source>
        <dbReference type="EMBL" id="MCV2370738.1"/>
    </source>
</evidence>
<comment type="caution">
    <text evidence="4">The sequence shown here is derived from an EMBL/GenBank/DDBJ whole genome shotgun (WGS) entry which is preliminary data.</text>
</comment>
<dbReference type="Gene3D" id="3.40.190.10">
    <property type="entry name" value="Periplasmic binding protein-like II"/>
    <property type="match status" value="2"/>
</dbReference>
<dbReference type="EMBL" id="JAJIRN010000010">
    <property type="protein sequence ID" value="MCV2370738.1"/>
    <property type="molecule type" value="Genomic_DNA"/>
</dbReference>
<organism evidence="4 5">
    <name type="scientific">Roseateles oligotrophus</name>
    <dbReference type="NCBI Taxonomy" id="1769250"/>
    <lineage>
        <taxon>Bacteria</taxon>
        <taxon>Pseudomonadati</taxon>
        <taxon>Pseudomonadota</taxon>
        <taxon>Betaproteobacteria</taxon>
        <taxon>Burkholderiales</taxon>
        <taxon>Sphaerotilaceae</taxon>
        <taxon>Roseateles</taxon>
    </lineage>
</organism>
<evidence type="ECO:0000259" key="3">
    <source>
        <dbReference type="Pfam" id="PF00497"/>
    </source>
</evidence>
<feature type="signal peptide" evidence="2">
    <location>
        <begin position="1"/>
        <end position="33"/>
    </location>
</feature>
<dbReference type="Pfam" id="PF00497">
    <property type="entry name" value="SBP_bac_3"/>
    <property type="match status" value="1"/>
</dbReference>
<dbReference type="PANTHER" id="PTHR35936">
    <property type="entry name" value="MEMBRANE-BOUND LYTIC MUREIN TRANSGLYCOSYLASE F"/>
    <property type="match status" value="1"/>
</dbReference>
<feature type="domain" description="Solute-binding protein family 3/N-terminal" evidence="3">
    <location>
        <begin position="59"/>
        <end position="257"/>
    </location>
</feature>
<protein>
    <submittedName>
        <fullName evidence="4">Transporter substrate-binding domain-containing protein</fullName>
    </submittedName>
</protein>
<dbReference type="PANTHER" id="PTHR35936:SF25">
    <property type="entry name" value="ABC TRANSPORTER SUBSTRATE-BINDING PROTEIN"/>
    <property type="match status" value="1"/>
</dbReference>
<evidence type="ECO:0000256" key="1">
    <source>
        <dbReference type="ARBA" id="ARBA00022729"/>
    </source>
</evidence>
<dbReference type="Proteomes" id="UP001209701">
    <property type="component" value="Unassembled WGS sequence"/>
</dbReference>
<name>A0ABT2YL15_9BURK</name>
<gene>
    <name evidence="4" type="ORF">LNV07_21850</name>
</gene>
<keyword evidence="1 2" id="KW-0732">Signal</keyword>
<dbReference type="SUPFAM" id="SSF53850">
    <property type="entry name" value="Periplasmic binding protein-like II"/>
    <property type="match status" value="1"/>
</dbReference>